<organism evidence="1 2">
    <name type="scientific">Cohnella yongneupensis</name>
    <dbReference type="NCBI Taxonomy" id="425006"/>
    <lineage>
        <taxon>Bacteria</taxon>
        <taxon>Bacillati</taxon>
        <taxon>Bacillota</taxon>
        <taxon>Bacilli</taxon>
        <taxon>Bacillales</taxon>
        <taxon>Paenibacillaceae</taxon>
        <taxon>Cohnella</taxon>
    </lineage>
</organism>
<dbReference type="EMBL" id="JBHSNC010000010">
    <property type="protein sequence ID" value="MFC5528451.1"/>
    <property type="molecule type" value="Genomic_DNA"/>
</dbReference>
<comment type="caution">
    <text evidence="1">The sequence shown here is derived from an EMBL/GenBank/DDBJ whole genome shotgun (WGS) entry which is preliminary data.</text>
</comment>
<proteinExistence type="predicted"/>
<evidence type="ECO:0000313" key="1">
    <source>
        <dbReference type="EMBL" id="MFC5528451.1"/>
    </source>
</evidence>
<sequence length="55" mass="6342">MKRVVIGMKDGKPYVISKQGKVEVVIRIEKPKTIRKRVRTLLFRIRSVFSSKIAG</sequence>
<accession>A0ABW0QU07</accession>
<gene>
    <name evidence="1" type="ORF">ACFPQ4_03165</name>
</gene>
<keyword evidence="2" id="KW-1185">Reference proteome</keyword>
<evidence type="ECO:0000313" key="2">
    <source>
        <dbReference type="Proteomes" id="UP001596108"/>
    </source>
</evidence>
<reference evidence="2" key="1">
    <citation type="journal article" date="2019" name="Int. J. Syst. Evol. Microbiol.">
        <title>The Global Catalogue of Microorganisms (GCM) 10K type strain sequencing project: providing services to taxonomists for standard genome sequencing and annotation.</title>
        <authorList>
            <consortium name="The Broad Institute Genomics Platform"/>
            <consortium name="The Broad Institute Genome Sequencing Center for Infectious Disease"/>
            <person name="Wu L."/>
            <person name="Ma J."/>
        </authorList>
    </citation>
    <scope>NUCLEOTIDE SEQUENCE [LARGE SCALE GENOMIC DNA]</scope>
    <source>
        <strain evidence="2">CGMCC 1.18578</strain>
    </source>
</reference>
<protein>
    <submittedName>
        <fullName evidence="1">Uncharacterized protein</fullName>
    </submittedName>
</protein>
<dbReference type="Proteomes" id="UP001596108">
    <property type="component" value="Unassembled WGS sequence"/>
</dbReference>
<dbReference type="RefSeq" id="WP_378110288.1">
    <property type="nucleotide sequence ID" value="NZ_JBHSNC010000010.1"/>
</dbReference>
<name>A0ABW0QU07_9BACL</name>